<dbReference type="Proteomes" id="UP001497700">
    <property type="component" value="Unassembled WGS sequence"/>
</dbReference>
<sequence length="194" mass="22084">MYPCRSPAYPFISIQLVPPVKQHPESMLPFHLEITMATTEQALIADLQRRLQRLEDKEAIVALLHRYCRLADNHQWDQYASCFVAGAVVQFNDWDGVVGRENIAALISSAEERFQGQQHSLTNIELSIDSDQATGTCYLWFAATLDTSKPHEYHGFGGPYELRFRRTDGGWKIETLKLRKIWAQNPDTEGVFGG</sequence>
<protein>
    <submittedName>
        <fullName evidence="1">Uncharacterized protein</fullName>
    </submittedName>
</protein>
<organism evidence="1 2">
    <name type="scientific">Hypoxylon rubiginosum</name>
    <dbReference type="NCBI Taxonomy" id="110542"/>
    <lineage>
        <taxon>Eukaryota</taxon>
        <taxon>Fungi</taxon>
        <taxon>Dikarya</taxon>
        <taxon>Ascomycota</taxon>
        <taxon>Pezizomycotina</taxon>
        <taxon>Sordariomycetes</taxon>
        <taxon>Xylariomycetidae</taxon>
        <taxon>Xylariales</taxon>
        <taxon>Hypoxylaceae</taxon>
        <taxon>Hypoxylon</taxon>
    </lineage>
</organism>
<evidence type="ECO:0000313" key="1">
    <source>
        <dbReference type="EMBL" id="KAI4860176.1"/>
    </source>
</evidence>
<gene>
    <name evidence="1" type="ORF">F4820DRAFT_437521</name>
</gene>
<accession>A0ACB9YLT8</accession>
<keyword evidence="2" id="KW-1185">Reference proteome</keyword>
<comment type="caution">
    <text evidence="1">The sequence shown here is derived from an EMBL/GenBank/DDBJ whole genome shotgun (WGS) entry which is preliminary data.</text>
</comment>
<proteinExistence type="predicted"/>
<evidence type="ECO:0000313" key="2">
    <source>
        <dbReference type="Proteomes" id="UP001497700"/>
    </source>
</evidence>
<name>A0ACB9YLT8_9PEZI</name>
<dbReference type="EMBL" id="MU393596">
    <property type="protein sequence ID" value="KAI4860176.1"/>
    <property type="molecule type" value="Genomic_DNA"/>
</dbReference>
<reference evidence="1 2" key="1">
    <citation type="journal article" date="2022" name="New Phytol.">
        <title>Ecological generalism drives hyperdiversity of secondary metabolite gene clusters in xylarialean endophytes.</title>
        <authorList>
            <person name="Franco M.E.E."/>
            <person name="Wisecaver J.H."/>
            <person name="Arnold A.E."/>
            <person name="Ju Y.M."/>
            <person name="Slot J.C."/>
            <person name="Ahrendt S."/>
            <person name="Moore L.P."/>
            <person name="Eastman K.E."/>
            <person name="Scott K."/>
            <person name="Konkel Z."/>
            <person name="Mondo S.J."/>
            <person name="Kuo A."/>
            <person name="Hayes R.D."/>
            <person name="Haridas S."/>
            <person name="Andreopoulos B."/>
            <person name="Riley R."/>
            <person name="LaButti K."/>
            <person name="Pangilinan J."/>
            <person name="Lipzen A."/>
            <person name="Amirebrahimi M."/>
            <person name="Yan J."/>
            <person name="Adam C."/>
            <person name="Keymanesh K."/>
            <person name="Ng V."/>
            <person name="Louie K."/>
            <person name="Northen T."/>
            <person name="Drula E."/>
            <person name="Henrissat B."/>
            <person name="Hsieh H.M."/>
            <person name="Youens-Clark K."/>
            <person name="Lutzoni F."/>
            <person name="Miadlikowska J."/>
            <person name="Eastwood D.C."/>
            <person name="Hamelin R.C."/>
            <person name="Grigoriev I.V."/>
            <person name="U'Ren J.M."/>
        </authorList>
    </citation>
    <scope>NUCLEOTIDE SEQUENCE [LARGE SCALE GENOMIC DNA]</scope>
    <source>
        <strain evidence="1 2">CBS 119005</strain>
    </source>
</reference>